<feature type="transmembrane region" description="Helical" evidence="2">
    <location>
        <begin position="121"/>
        <end position="143"/>
    </location>
</feature>
<evidence type="ECO:0000256" key="2">
    <source>
        <dbReference type="SAM" id="Phobius"/>
    </source>
</evidence>
<keyword evidence="2" id="KW-0472">Membrane</keyword>
<reference evidence="4 5" key="1">
    <citation type="submission" date="2018-06" db="EMBL/GenBank/DDBJ databases">
        <title>OYT1 Genome Sequencing.</title>
        <authorList>
            <person name="Kato S."/>
            <person name="Itoh T."/>
            <person name="Ohkuma M."/>
        </authorList>
    </citation>
    <scope>NUCLEOTIDE SEQUENCE [LARGE SCALE GENOMIC DNA]</scope>
    <source>
        <strain evidence="4 5">OYT1</strain>
    </source>
</reference>
<dbReference type="Pfam" id="PF13464">
    <property type="entry name" value="RodZ_C"/>
    <property type="match status" value="1"/>
</dbReference>
<dbReference type="EMBL" id="AP018738">
    <property type="protein sequence ID" value="BBE50374.1"/>
    <property type="molecule type" value="Genomic_DNA"/>
</dbReference>
<dbReference type="InterPro" id="IPR010982">
    <property type="entry name" value="Lambda_DNA-bd_dom_sf"/>
</dbReference>
<feature type="domain" description="Cytoskeleton protein RodZ-like C-terminal" evidence="3">
    <location>
        <begin position="218"/>
        <end position="288"/>
    </location>
</feature>
<keyword evidence="2" id="KW-0812">Transmembrane</keyword>
<gene>
    <name evidence="4" type="ORF">OYT1_ch0811</name>
</gene>
<dbReference type="Gene3D" id="1.10.260.40">
    <property type="entry name" value="lambda repressor-like DNA-binding domains"/>
    <property type="match status" value="1"/>
</dbReference>
<evidence type="ECO:0000313" key="5">
    <source>
        <dbReference type="Proteomes" id="UP000033070"/>
    </source>
</evidence>
<evidence type="ECO:0000259" key="3">
    <source>
        <dbReference type="Pfam" id="PF13464"/>
    </source>
</evidence>
<keyword evidence="2" id="KW-1133">Transmembrane helix</keyword>
<dbReference type="Pfam" id="PF13413">
    <property type="entry name" value="HTH_25"/>
    <property type="match status" value="1"/>
</dbReference>
<evidence type="ECO:0000256" key="1">
    <source>
        <dbReference type="SAM" id="MobiDB-lite"/>
    </source>
</evidence>
<sequence>MDTQIQESNEPNEVSLERPSSVGVALRTAREQQGLSIDDVYGRIKFAPRQIKALEADDFAAIPEGAFLRGFVRSYARMLQLDDKVLIAGLPCATPVVESVVVASTVDVPLPREYDERKATLLKSAGIGAAVLMVLGIGAWSLFGSPSGESAHVDEALSAVSAPVAVSVPLIDSASAPESAPVQAEAVSSTEAIAQAVPVLAPVDQSSAVAVATEAPLRLVFVEGSWAEVRDKRGAMLISQRNPAGSELSFEGEAPFYVAIARVGGVKVYFKGKLVDLTPNTVNGSARMKLE</sequence>
<keyword evidence="5" id="KW-1185">Reference proteome</keyword>
<protein>
    <submittedName>
        <fullName evidence="4">Cytoskeleton protein RodZ</fullName>
    </submittedName>
</protein>
<dbReference type="KEGG" id="fam:OYT1_ch0811"/>
<dbReference type="PANTHER" id="PTHR34475">
    <property type="match status" value="1"/>
</dbReference>
<dbReference type="GO" id="GO:0003677">
    <property type="term" value="F:DNA binding"/>
    <property type="evidence" value="ECO:0007669"/>
    <property type="project" value="InterPro"/>
</dbReference>
<dbReference type="InterPro" id="IPR050400">
    <property type="entry name" value="Bact_Cytoskel_RodZ"/>
</dbReference>
<feature type="compositionally biased region" description="Polar residues" evidence="1">
    <location>
        <begin position="1"/>
        <end position="12"/>
    </location>
</feature>
<dbReference type="AlphaFoldDB" id="A0A2Z6GAE7"/>
<dbReference type="PANTHER" id="PTHR34475:SF1">
    <property type="entry name" value="CYTOSKELETON PROTEIN RODZ"/>
    <property type="match status" value="1"/>
</dbReference>
<dbReference type="STRING" id="1188319.OYT1_01680"/>
<name>A0A2Z6GAE7_9PROT</name>
<proteinExistence type="predicted"/>
<evidence type="ECO:0000313" key="4">
    <source>
        <dbReference type="EMBL" id="BBE50374.1"/>
    </source>
</evidence>
<dbReference type="InterPro" id="IPR025194">
    <property type="entry name" value="RodZ-like_C"/>
</dbReference>
<accession>A0A2Z6GAE7</accession>
<dbReference type="Proteomes" id="UP000033070">
    <property type="component" value="Chromosome"/>
</dbReference>
<feature type="region of interest" description="Disordered" evidence="1">
    <location>
        <begin position="1"/>
        <end position="20"/>
    </location>
</feature>
<organism evidence="4 5">
    <name type="scientific">Ferriphaselus amnicola</name>
    <dbReference type="NCBI Taxonomy" id="1188319"/>
    <lineage>
        <taxon>Bacteria</taxon>
        <taxon>Pseudomonadati</taxon>
        <taxon>Pseudomonadota</taxon>
        <taxon>Betaproteobacteria</taxon>
        <taxon>Nitrosomonadales</taxon>
        <taxon>Gallionellaceae</taxon>
        <taxon>Ferriphaselus</taxon>
    </lineage>
</organism>